<protein>
    <submittedName>
        <fullName evidence="1">Uncharacterized protein</fullName>
    </submittedName>
</protein>
<organism evidence="1">
    <name type="scientific">hydrothermal vent metagenome</name>
    <dbReference type="NCBI Taxonomy" id="652676"/>
    <lineage>
        <taxon>unclassified sequences</taxon>
        <taxon>metagenomes</taxon>
        <taxon>ecological metagenomes</taxon>
    </lineage>
</organism>
<dbReference type="EMBL" id="FPIB01000003">
    <property type="protein sequence ID" value="SFV89769.1"/>
    <property type="molecule type" value="Genomic_DNA"/>
</dbReference>
<reference evidence="1" key="1">
    <citation type="submission" date="2016-10" db="EMBL/GenBank/DDBJ databases">
        <authorList>
            <person name="de Groot N.N."/>
        </authorList>
    </citation>
    <scope>NUCLEOTIDE SEQUENCE</scope>
</reference>
<name>A0A1W1E760_9ZZZZ</name>
<accession>A0A1W1E760</accession>
<dbReference type="AlphaFoldDB" id="A0A1W1E760"/>
<proteinExistence type="predicted"/>
<gene>
    <name evidence="1" type="ORF">MNB_SV-4-951</name>
</gene>
<sequence length="72" mass="8139">MVQKIELNIESIFEALHSIEMDDNTKELLQNGVPAYIKEPGMANGFMIKLYPNGTKETVHIDTSFNETVINL</sequence>
<evidence type="ECO:0000313" key="1">
    <source>
        <dbReference type="EMBL" id="SFV89769.1"/>
    </source>
</evidence>